<dbReference type="InterPro" id="IPR003604">
    <property type="entry name" value="Matrin/U1-like-C_Znf_C2H2"/>
</dbReference>
<sequence>MSEDDGDADSDEDSDEQVGYFCEPCRKRFQSEKAFDQHAKSKKHLQVVAKLRKHLEREMEEDDDEEENIDIEAQLEVPQTKSEPSRAGAQRKLSSENAESSEDEEKGQQQQKQQQEVKAESADEDEDSDDDSEDLDVINYLWSGAVYECASSRAGWGPSPVAPAMFPFTGMNMFEHMQHMQSMQNMGGMMPPQTGQSGATAPMQHMQNMGGMMPPQTGQYGASAPWFDMSQGSLLATGHNMMGNGVYMCQPANTGDSSTVKVDGLPGTGCPESMGPSMRHPGMLPFANFPGSAASVEASPVHDRRQLFPDDVDTVLSMINRMSADARKSLFDKLGVSSVSTDFDSSLKHAVSLVVQVEHMDGNDVGLVSEAIIQFMSKLTNSEVLGVFVAQMLHHHSTVYALPEGSTEKIRRHQELNKLMITRIIDLQPEDTRKFWLREGIKPVAASSNEREMFFEMHRIVNFGVSKHKIKACMLWIRSNLPAQHKKPTGEKPAGEDRVKRSADQLGSEGSSNSGPQPKILKPTTFDINTYTFANFKTDAADMTRLSDGSELLSVKEATSLSSVGAAQSLKVHVVNFELALENVGLTPKMKDAVFPTFKLATQSLGLKADKRSIDELRRYLKNSPGSLWPNLCVDVSSKNVLYVFIAGFTFKLNAPLVYDHVPAHINPGKNFERIETSASTLLNTFAEELDNLLGLDGLLHVCARQSSIRWPVGFEFLNVIPVHTRVIPDVDDIRSGIEEGLLQFASALQDPYLQSKLVPDVSALACDFSERMVQAWCLPCLFSEAKWQDHITMRAVDVIRATCKDLYLEALDKNASEFACVCPRLLQHVADKTFQCTGNRTGIACADLVNFGVFVGSWDVDNGKCQHASWSKKNDTAWMCVLLTDVEPVLEFLFSHMMFFYGKAQGRQTKGIMMGSNIGGAVFRLVLIVHEMQKLRSPQMYQIKLLYPDVSIHGARLIDDVRLLIVFPLSMSAGAVQALANEVLQYVYPPHLILKPDTINPMVGMRIFSCSGSLAWMSHAKYCALFELYGERDMQPLAHFATYVPHQVHCVWIPRC</sequence>
<feature type="compositionally biased region" description="Acidic residues" evidence="2">
    <location>
        <begin position="58"/>
        <end position="70"/>
    </location>
</feature>
<gene>
    <name evidence="4" type="ORF">PGLA1383_LOCUS41145</name>
</gene>
<dbReference type="InterPro" id="IPR036236">
    <property type="entry name" value="Znf_C2H2_sf"/>
</dbReference>
<dbReference type="GO" id="GO:0005737">
    <property type="term" value="C:cytoplasm"/>
    <property type="evidence" value="ECO:0007669"/>
    <property type="project" value="TreeGrafter"/>
</dbReference>
<dbReference type="SUPFAM" id="SSF57667">
    <property type="entry name" value="beta-beta-alpha zinc fingers"/>
    <property type="match status" value="1"/>
</dbReference>
<keyword evidence="1" id="KW-0479">Metal-binding</keyword>
<dbReference type="PROSITE" id="PS00028">
    <property type="entry name" value="ZINC_FINGER_C2H2_1"/>
    <property type="match status" value="1"/>
</dbReference>
<feature type="domain" description="C2H2-type" evidence="3">
    <location>
        <begin position="20"/>
        <end position="44"/>
    </location>
</feature>
<dbReference type="Proteomes" id="UP000654075">
    <property type="component" value="Unassembled WGS sequence"/>
</dbReference>
<dbReference type="SMART" id="SM00451">
    <property type="entry name" value="ZnF_U1"/>
    <property type="match status" value="1"/>
</dbReference>
<dbReference type="PANTHER" id="PTHR44029">
    <property type="entry name" value="DNAJ HOMOLOG SUBFAMILY C MEMBER 21"/>
    <property type="match status" value="1"/>
</dbReference>
<dbReference type="GO" id="GO:0003676">
    <property type="term" value="F:nucleic acid binding"/>
    <property type="evidence" value="ECO:0007669"/>
    <property type="project" value="InterPro"/>
</dbReference>
<dbReference type="GO" id="GO:0008270">
    <property type="term" value="F:zinc ion binding"/>
    <property type="evidence" value="ECO:0007669"/>
    <property type="project" value="UniProtKB-KW"/>
</dbReference>
<dbReference type="AlphaFoldDB" id="A0A813GA59"/>
<dbReference type="Pfam" id="PF12874">
    <property type="entry name" value="zf-met"/>
    <property type="match status" value="1"/>
</dbReference>
<dbReference type="PANTHER" id="PTHR44029:SF1">
    <property type="entry name" value="DNAJ HOMOLOG SUBFAMILY C MEMBER 21"/>
    <property type="match status" value="1"/>
</dbReference>
<keyword evidence="5" id="KW-1185">Reference proteome</keyword>
<dbReference type="EMBL" id="CAJNNV010028277">
    <property type="protein sequence ID" value="CAE8623950.1"/>
    <property type="molecule type" value="Genomic_DNA"/>
</dbReference>
<evidence type="ECO:0000256" key="1">
    <source>
        <dbReference type="PROSITE-ProRule" id="PRU00042"/>
    </source>
</evidence>
<feature type="compositionally biased region" description="Basic and acidic residues" evidence="2">
    <location>
        <begin position="488"/>
        <end position="503"/>
    </location>
</feature>
<evidence type="ECO:0000256" key="2">
    <source>
        <dbReference type="SAM" id="MobiDB-lite"/>
    </source>
</evidence>
<keyword evidence="1" id="KW-0862">Zinc</keyword>
<keyword evidence="1" id="KW-0863">Zinc-finger</keyword>
<dbReference type="Gene3D" id="3.30.160.60">
    <property type="entry name" value="Classic Zinc Finger"/>
    <property type="match status" value="1"/>
</dbReference>
<feature type="region of interest" description="Disordered" evidence="2">
    <location>
        <begin position="484"/>
        <end position="523"/>
    </location>
</feature>
<feature type="region of interest" description="Disordered" evidence="2">
    <location>
        <begin position="56"/>
        <end position="133"/>
    </location>
</feature>
<dbReference type="PROSITE" id="PS50157">
    <property type="entry name" value="ZINC_FINGER_C2H2_2"/>
    <property type="match status" value="1"/>
</dbReference>
<proteinExistence type="predicted"/>
<evidence type="ECO:0000259" key="3">
    <source>
        <dbReference type="PROSITE" id="PS50157"/>
    </source>
</evidence>
<evidence type="ECO:0000313" key="5">
    <source>
        <dbReference type="Proteomes" id="UP000654075"/>
    </source>
</evidence>
<feature type="compositionally biased region" description="Acidic residues" evidence="2">
    <location>
        <begin position="122"/>
        <end position="133"/>
    </location>
</feature>
<protein>
    <recommendedName>
        <fullName evidence="3">C2H2-type domain-containing protein</fullName>
    </recommendedName>
</protein>
<dbReference type="InterPro" id="IPR013087">
    <property type="entry name" value="Znf_C2H2_type"/>
</dbReference>
<name>A0A813GA59_POLGL</name>
<reference evidence="4" key="1">
    <citation type="submission" date="2021-02" db="EMBL/GenBank/DDBJ databases">
        <authorList>
            <person name="Dougan E. K."/>
            <person name="Rhodes N."/>
            <person name="Thang M."/>
            <person name="Chan C."/>
        </authorList>
    </citation>
    <scope>NUCLEOTIDE SEQUENCE</scope>
</reference>
<accession>A0A813GA59</accession>
<comment type="caution">
    <text evidence="4">The sequence shown here is derived from an EMBL/GenBank/DDBJ whole genome shotgun (WGS) entry which is preliminary data.</text>
</comment>
<evidence type="ECO:0000313" key="4">
    <source>
        <dbReference type="EMBL" id="CAE8623950.1"/>
    </source>
</evidence>
<organism evidence="4 5">
    <name type="scientific">Polarella glacialis</name>
    <name type="common">Dinoflagellate</name>
    <dbReference type="NCBI Taxonomy" id="89957"/>
    <lineage>
        <taxon>Eukaryota</taxon>
        <taxon>Sar</taxon>
        <taxon>Alveolata</taxon>
        <taxon>Dinophyceae</taxon>
        <taxon>Suessiales</taxon>
        <taxon>Suessiaceae</taxon>
        <taxon>Polarella</taxon>
    </lineage>
</organism>
<dbReference type="InterPro" id="IPR051964">
    <property type="entry name" value="Chaperone_stress_response"/>
</dbReference>